<reference evidence="6 7" key="1">
    <citation type="journal article" date="2018" name="Environ. Microbiol.">
        <title>Isolation and genomic characterization of Novimethylophilus kurashikiensis gen. nov. sp. nov., a new lanthanide-dependent methylotrophic species of Methylophilaceae.</title>
        <authorList>
            <person name="Lv H."/>
            <person name="Sahin N."/>
            <person name="Tani A."/>
        </authorList>
    </citation>
    <scope>NUCLEOTIDE SEQUENCE [LARGE SCALE GENOMIC DNA]</scope>
    <source>
        <strain evidence="6 7">La2-4</strain>
    </source>
</reference>
<comment type="subunit">
    <text evidence="5">The basic unit is a heterodimer which dimerizes to form tetramers. The heterotetramers trimerize; 6 large subunits form a core ring with 6 small subunits projecting outwards.</text>
</comment>
<dbReference type="RefSeq" id="WP_109013784.1">
    <property type="nucleotide sequence ID" value="NZ_BDOQ01000001.1"/>
</dbReference>
<evidence type="ECO:0000256" key="5">
    <source>
        <dbReference type="HAMAP-Rule" id="MF_00601"/>
    </source>
</evidence>
<evidence type="ECO:0000256" key="3">
    <source>
        <dbReference type="ARBA" id="ARBA00023285"/>
    </source>
</evidence>
<dbReference type="NCBIfam" id="NF003971">
    <property type="entry name" value="PRK05465.1"/>
    <property type="match status" value="1"/>
</dbReference>
<dbReference type="InterPro" id="IPR009246">
    <property type="entry name" value="EutC"/>
</dbReference>
<comment type="similarity">
    <text evidence="5">Belongs to the EutC family.</text>
</comment>
<evidence type="ECO:0000313" key="7">
    <source>
        <dbReference type="Proteomes" id="UP000245081"/>
    </source>
</evidence>
<evidence type="ECO:0000256" key="4">
    <source>
        <dbReference type="ARBA" id="ARBA00024446"/>
    </source>
</evidence>
<dbReference type="GO" id="GO:0006520">
    <property type="term" value="P:amino acid metabolic process"/>
    <property type="evidence" value="ECO:0007669"/>
    <property type="project" value="InterPro"/>
</dbReference>
<dbReference type="PIRSF" id="PIRSF018982">
    <property type="entry name" value="EutC"/>
    <property type="match status" value="1"/>
</dbReference>
<name>A0A2R5F1G1_9PROT</name>
<organism evidence="6 7">
    <name type="scientific">Novimethylophilus kurashikiensis</name>
    <dbReference type="NCBI Taxonomy" id="1825523"/>
    <lineage>
        <taxon>Bacteria</taxon>
        <taxon>Pseudomonadati</taxon>
        <taxon>Pseudomonadota</taxon>
        <taxon>Betaproteobacteria</taxon>
        <taxon>Nitrosomonadales</taxon>
        <taxon>Methylophilaceae</taxon>
        <taxon>Novimethylophilus</taxon>
    </lineage>
</organism>
<dbReference type="InterPro" id="IPR042255">
    <property type="entry name" value="EutC_N"/>
</dbReference>
<dbReference type="GO" id="GO:0009350">
    <property type="term" value="C:ethanolamine ammonia-lyase complex"/>
    <property type="evidence" value="ECO:0007669"/>
    <property type="project" value="UniProtKB-UniRule"/>
</dbReference>
<proteinExistence type="inferred from homology"/>
<dbReference type="Gene3D" id="3.40.50.11240">
    <property type="entry name" value="Ethanolamine ammonia-lyase light chain (EutC)"/>
    <property type="match status" value="1"/>
</dbReference>
<comment type="pathway">
    <text evidence="5">Amine and polyamine degradation; ethanolamine degradation.</text>
</comment>
<sequence length="269" mass="29143">MSTPEKPTLLSDDPLSVDPWQQLRNFTRARIALGRVGTSLPTREVLDFGMSHAMARDAVHTPLDAQALCDALVQHGFETLLVQSAAPDRSTYLLRPDLGRKLSNLCVDLLASLQSEECEIAFVIGDGLSSMAVSNHALAVMEQMRTLVPSQWRVGPVVVATQARVALSDEIGALLKARVVVMLIGERPGLSSPDSLGIYITYGPEVGRQDSERNCISNVRPEGLGYEAAARKTLWLVKEAMRLKLSGVGLKDESDVAEIALSDLPKLSD</sequence>
<evidence type="ECO:0000256" key="2">
    <source>
        <dbReference type="ARBA" id="ARBA00023239"/>
    </source>
</evidence>
<keyword evidence="1 5" id="KW-0846">Cobalamin</keyword>
<evidence type="ECO:0000313" key="6">
    <source>
        <dbReference type="EMBL" id="GBG12550.1"/>
    </source>
</evidence>
<dbReference type="EMBL" id="BDOQ01000001">
    <property type="protein sequence ID" value="GBG12550.1"/>
    <property type="molecule type" value="Genomic_DNA"/>
</dbReference>
<dbReference type="GO" id="GO:0031419">
    <property type="term" value="F:cobalamin binding"/>
    <property type="evidence" value="ECO:0007669"/>
    <property type="project" value="UniProtKB-UniRule"/>
</dbReference>
<dbReference type="EC" id="4.3.1.7" evidence="5"/>
<comment type="cofactor">
    <cofactor evidence="5">
        <name>adenosylcob(III)alamin</name>
        <dbReference type="ChEBI" id="CHEBI:18408"/>
    </cofactor>
    <text evidence="5">Binds between the large and small subunits.</text>
</comment>
<dbReference type="PANTHER" id="PTHR39330:SF1">
    <property type="entry name" value="ETHANOLAMINE AMMONIA-LYASE SMALL SUBUNIT"/>
    <property type="match status" value="1"/>
</dbReference>
<gene>
    <name evidence="5 6" type="primary">eutC</name>
    <name evidence="6" type="ORF">NMK_0081</name>
</gene>
<keyword evidence="7" id="KW-1185">Reference proteome</keyword>
<feature type="binding site" evidence="5">
    <location>
        <position position="165"/>
    </location>
    <ligand>
        <name>adenosylcob(III)alamin</name>
        <dbReference type="ChEBI" id="CHEBI:18408"/>
    </ligand>
</feature>
<dbReference type="InterPro" id="IPR042251">
    <property type="entry name" value="EutC_C"/>
</dbReference>
<comment type="catalytic activity">
    <reaction evidence="5">
        <text>ethanolamine = acetaldehyde + NH4(+)</text>
        <dbReference type="Rhea" id="RHEA:15313"/>
        <dbReference type="ChEBI" id="CHEBI:15343"/>
        <dbReference type="ChEBI" id="CHEBI:28938"/>
        <dbReference type="ChEBI" id="CHEBI:57603"/>
        <dbReference type="EC" id="4.3.1.7"/>
    </reaction>
</comment>
<keyword evidence="2 5" id="KW-0456">Lyase</keyword>
<dbReference type="Pfam" id="PF05985">
    <property type="entry name" value="EutC"/>
    <property type="match status" value="1"/>
</dbReference>
<dbReference type="GO" id="GO:0031471">
    <property type="term" value="C:ethanolamine degradation polyhedral organelle"/>
    <property type="evidence" value="ECO:0007669"/>
    <property type="project" value="UniProtKB-UniRule"/>
</dbReference>
<keyword evidence="3 5" id="KW-0170">Cobalt</keyword>
<accession>A0A2R5F1G1</accession>
<dbReference type="GO" id="GO:0008851">
    <property type="term" value="F:ethanolamine ammonia-lyase activity"/>
    <property type="evidence" value="ECO:0007669"/>
    <property type="project" value="UniProtKB-UniRule"/>
</dbReference>
<comment type="function">
    <text evidence="5">Catalyzes the deamination of various vicinal amino-alcohols to oxo compounds. Allows this organism to utilize ethanolamine as the sole source of nitrogen and carbon in the presence of external vitamin B12.</text>
</comment>
<dbReference type="Proteomes" id="UP000245081">
    <property type="component" value="Unassembled WGS sequence"/>
</dbReference>
<comment type="subcellular location">
    <subcellularLocation>
        <location evidence="5">Bacterial microcompartment</location>
    </subcellularLocation>
</comment>
<protein>
    <recommendedName>
        <fullName evidence="5">Ethanolamine ammonia-lyase small subunit</fullName>
        <shortName evidence="5">EAL small subunit</shortName>
        <ecNumber evidence="5">4.3.1.7</ecNumber>
    </recommendedName>
</protein>
<comment type="caution">
    <text evidence="6">The sequence shown here is derived from an EMBL/GenBank/DDBJ whole genome shotgun (WGS) entry which is preliminary data.</text>
</comment>
<keyword evidence="4 5" id="KW-1283">Bacterial microcompartment</keyword>
<dbReference type="Gene3D" id="1.10.30.40">
    <property type="entry name" value="Ethanolamine ammonia-lyase light chain (EutC), N-terminal domain"/>
    <property type="match status" value="1"/>
</dbReference>
<evidence type="ECO:0000256" key="1">
    <source>
        <dbReference type="ARBA" id="ARBA00022628"/>
    </source>
</evidence>
<feature type="binding site" evidence="5">
    <location>
        <position position="186"/>
    </location>
    <ligand>
        <name>adenosylcob(III)alamin</name>
        <dbReference type="ChEBI" id="CHEBI:18408"/>
    </ligand>
</feature>
<dbReference type="AlphaFoldDB" id="A0A2R5F1G1"/>
<dbReference type="UniPathway" id="UPA00560"/>
<dbReference type="OrthoDB" id="114248at2"/>
<dbReference type="HAMAP" id="MF_00601">
    <property type="entry name" value="EutC"/>
    <property type="match status" value="1"/>
</dbReference>
<dbReference type="GO" id="GO:0046336">
    <property type="term" value="P:ethanolamine catabolic process"/>
    <property type="evidence" value="ECO:0007669"/>
    <property type="project" value="UniProtKB-UniRule"/>
</dbReference>
<feature type="binding site" evidence="5">
    <location>
        <position position="215"/>
    </location>
    <ligand>
        <name>adenosylcob(III)alamin</name>
        <dbReference type="ChEBI" id="CHEBI:18408"/>
    </ligand>
</feature>
<dbReference type="PANTHER" id="PTHR39330">
    <property type="entry name" value="ETHANOLAMINE AMMONIA-LYASE LIGHT CHAIN"/>
    <property type="match status" value="1"/>
</dbReference>